<reference evidence="2" key="1">
    <citation type="submission" date="2020-12" db="EMBL/GenBank/DDBJ databases">
        <title>Bacterial taxonomy.</title>
        <authorList>
            <person name="Pan X."/>
        </authorList>
    </citation>
    <scope>NUCLEOTIDE SEQUENCE</scope>
    <source>
        <strain evidence="2">B2012</strain>
    </source>
</reference>
<evidence type="ECO:0000313" key="2">
    <source>
        <dbReference type="EMBL" id="MBJ3778396.1"/>
    </source>
</evidence>
<keyword evidence="1" id="KW-0472">Membrane</keyword>
<evidence type="ECO:0000256" key="1">
    <source>
        <dbReference type="SAM" id="Phobius"/>
    </source>
</evidence>
<feature type="transmembrane region" description="Helical" evidence="1">
    <location>
        <begin position="29"/>
        <end position="45"/>
    </location>
</feature>
<keyword evidence="3" id="KW-1185">Reference proteome</keyword>
<gene>
    <name evidence="2" type="ORF">JCR33_22035</name>
</gene>
<dbReference type="RefSeq" id="WP_198884304.1">
    <property type="nucleotide sequence ID" value="NZ_JAEKJA010000027.1"/>
</dbReference>
<organism evidence="2 3">
    <name type="scientific">Acuticoccus mangrovi</name>
    <dbReference type="NCBI Taxonomy" id="2796142"/>
    <lineage>
        <taxon>Bacteria</taxon>
        <taxon>Pseudomonadati</taxon>
        <taxon>Pseudomonadota</taxon>
        <taxon>Alphaproteobacteria</taxon>
        <taxon>Hyphomicrobiales</taxon>
        <taxon>Amorphaceae</taxon>
        <taxon>Acuticoccus</taxon>
    </lineage>
</organism>
<feature type="transmembrane region" description="Helical" evidence="1">
    <location>
        <begin position="6"/>
        <end position="22"/>
    </location>
</feature>
<keyword evidence="1" id="KW-0812">Transmembrane</keyword>
<name>A0A934INY8_9HYPH</name>
<dbReference type="Pfam" id="PF11295">
    <property type="entry name" value="DUF3096"/>
    <property type="match status" value="1"/>
</dbReference>
<dbReference type="EMBL" id="JAEKJA010000027">
    <property type="protein sequence ID" value="MBJ3778396.1"/>
    <property type="molecule type" value="Genomic_DNA"/>
</dbReference>
<dbReference type="Proteomes" id="UP000609531">
    <property type="component" value="Unassembled WGS sequence"/>
</dbReference>
<proteinExistence type="predicted"/>
<keyword evidence="1" id="KW-1133">Transmembrane helix</keyword>
<accession>A0A934INY8</accession>
<dbReference type="InterPro" id="IPR021446">
    <property type="entry name" value="DUF3096"/>
</dbReference>
<protein>
    <submittedName>
        <fullName evidence="2">DUF3096 domain-containing protein</fullName>
    </submittedName>
</protein>
<sequence>MEALSAQPVVALVIGLIVLIFPKILNYAIAAYLIFIGVTGLWPGLF</sequence>
<dbReference type="AlphaFoldDB" id="A0A934INY8"/>
<evidence type="ECO:0000313" key="3">
    <source>
        <dbReference type="Proteomes" id="UP000609531"/>
    </source>
</evidence>
<comment type="caution">
    <text evidence="2">The sequence shown here is derived from an EMBL/GenBank/DDBJ whole genome shotgun (WGS) entry which is preliminary data.</text>
</comment>